<dbReference type="InterPro" id="IPR011701">
    <property type="entry name" value="MFS"/>
</dbReference>
<feature type="transmembrane region" description="Helical" evidence="6">
    <location>
        <begin position="369"/>
        <end position="392"/>
    </location>
</feature>
<evidence type="ECO:0000313" key="8">
    <source>
        <dbReference type="EMBL" id="SFL42412.1"/>
    </source>
</evidence>
<keyword evidence="4 6" id="KW-1133">Transmembrane helix</keyword>
<feature type="domain" description="Major facilitator superfamily (MFS) profile" evidence="7">
    <location>
        <begin position="18"/>
        <end position="426"/>
    </location>
</feature>
<comment type="subcellular location">
    <subcellularLocation>
        <location evidence="1">Cell membrane</location>
        <topology evidence="1">Multi-pass membrane protein</topology>
    </subcellularLocation>
</comment>
<dbReference type="InterPro" id="IPR036259">
    <property type="entry name" value="MFS_trans_sf"/>
</dbReference>
<reference evidence="9" key="1">
    <citation type="submission" date="2016-10" db="EMBL/GenBank/DDBJ databases">
        <authorList>
            <person name="Varghese N."/>
            <person name="Submissions S."/>
        </authorList>
    </citation>
    <scope>NUCLEOTIDE SEQUENCE [LARGE SCALE GENOMIC DNA]</scope>
    <source>
        <strain evidence="9">DSM 13327</strain>
    </source>
</reference>
<dbReference type="GO" id="GO:0005886">
    <property type="term" value="C:plasma membrane"/>
    <property type="evidence" value="ECO:0007669"/>
    <property type="project" value="UniProtKB-SubCell"/>
</dbReference>
<evidence type="ECO:0000259" key="7">
    <source>
        <dbReference type="PROSITE" id="PS50850"/>
    </source>
</evidence>
<dbReference type="Proteomes" id="UP000199520">
    <property type="component" value="Unassembled WGS sequence"/>
</dbReference>
<keyword evidence="5 6" id="KW-0472">Membrane</keyword>
<accession>A0A1I4HJP3</accession>
<feature type="transmembrane region" description="Helical" evidence="6">
    <location>
        <begin position="47"/>
        <end position="68"/>
    </location>
</feature>
<dbReference type="Pfam" id="PF07690">
    <property type="entry name" value="MFS_1"/>
    <property type="match status" value="1"/>
</dbReference>
<feature type="transmembrane region" description="Helical" evidence="6">
    <location>
        <begin position="108"/>
        <end position="134"/>
    </location>
</feature>
<feature type="transmembrane region" description="Helical" evidence="6">
    <location>
        <begin position="312"/>
        <end position="331"/>
    </location>
</feature>
<organism evidence="8 9">
    <name type="scientific">Pelosinus propionicus DSM 13327</name>
    <dbReference type="NCBI Taxonomy" id="1123291"/>
    <lineage>
        <taxon>Bacteria</taxon>
        <taxon>Bacillati</taxon>
        <taxon>Bacillota</taxon>
        <taxon>Negativicutes</taxon>
        <taxon>Selenomonadales</taxon>
        <taxon>Sporomusaceae</taxon>
        <taxon>Pelosinus</taxon>
    </lineage>
</organism>
<feature type="transmembrane region" description="Helical" evidence="6">
    <location>
        <begin position="337"/>
        <end position="357"/>
    </location>
</feature>
<protein>
    <submittedName>
        <fullName evidence="8">MFS transporter, ACS family, tartrate transporter</fullName>
    </submittedName>
</protein>
<dbReference type="OrthoDB" id="9773404at2"/>
<dbReference type="AlphaFoldDB" id="A0A1I4HJP3"/>
<sequence length="444" mass="48595">MNEQIQEKDIVNKVSWRLIPFLVVSYLLCFVDRVNLGFAALTMNTEFGFTATVFGWGAGILFIGYFFFGVPSNLALQKYGARIWISLIMIAWGLLSASMAFIQGTTSFLALRFVLGAAEAGFFPGVILYLTYWFPAQHRGVIISRFMFAQPIALMIGSAVSGWILGMDGYMGVAGWKWLFILEGLPSSLLGLVALRYLTDTPAQAAWLKPNERQWLQSKLDQERASVEAKSGPKNSILETMSNVRVILLGIIYVCMVIGIYGINLWMPQIVKEFGNLTSSQIGLVSAIPFLAAAVGMLLIGISSDRYQERKWHVTISMVVAGFSLMASAYFHSSPNLVIFFLSLCSIGLYGCMPIFWTIPPTFLAGTAAAGIAFINSIGNLGGFVGPFVVGWVKDITGNFGSGLIFMGSCVLIGSIIAYLICKKMEQTAAQERLNTLAIQPDKN</sequence>
<feature type="transmembrane region" description="Helical" evidence="6">
    <location>
        <begin position="80"/>
        <end position="102"/>
    </location>
</feature>
<keyword evidence="3 6" id="KW-0812">Transmembrane</keyword>
<dbReference type="PROSITE" id="PS50850">
    <property type="entry name" value="MFS"/>
    <property type="match status" value="1"/>
</dbReference>
<evidence type="ECO:0000256" key="2">
    <source>
        <dbReference type="ARBA" id="ARBA00022448"/>
    </source>
</evidence>
<dbReference type="CDD" id="cd17319">
    <property type="entry name" value="MFS_ExuT_GudP_like"/>
    <property type="match status" value="1"/>
</dbReference>
<dbReference type="EMBL" id="FOTS01000004">
    <property type="protein sequence ID" value="SFL42412.1"/>
    <property type="molecule type" value="Genomic_DNA"/>
</dbReference>
<feature type="transmembrane region" description="Helical" evidence="6">
    <location>
        <begin position="146"/>
        <end position="166"/>
    </location>
</feature>
<keyword evidence="9" id="KW-1185">Reference proteome</keyword>
<feature type="transmembrane region" description="Helical" evidence="6">
    <location>
        <begin position="404"/>
        <end position="422"/>
    </location>
</feature>
<evidence type="ECO:0000313" key="9">
    <source>
        <dbReference type="Proteomes" id="UP000199520"/>
    </source>
</evidence>
<dbReference type="RefSeq" id="WP_090932770.1">
    <property type="nucleotide sequence ID" value="NZ_FOTS01000004.1"/>
</dbReference>
<evidence type="ECO:0000256" key="1">
    <source>
        <dbReference type="ARBA" id="ARBA00004651"/>
    </source>
</evidence>
<gene>
    <name evidence="8" type="ORF">SAMN04490355_100441</name>
</gene>
<evidence type="ECO:0000256" key="5">
    <source>
        <dbReference type="ARBA" id="ARBA00023136"/>
    </source>
</evidence>
<dbReference type="SUPFAM" id="SSF103473">
    <property type="entry name" value="MFS general substrate transporter"/>
    <property type="match status" value="1"/>
</dbReference>
<dbReference type="PANTHER" id="PTHR43791">
    <property type="entry name" value="PERMEASE-RELATED"/>
    <property type="match status" value="1"/>
</dbReference>
<feature type="transmembrane region" description="Helical" evidence="6">
    <location>
        <begin position="21"/>
        <end position="41"/>
    </location>
</feature>
<dbReference type="STRING" id="1123291.SAMN04490355_100441"/>
<dbReference type="InterPro" id="IPR020846">
    <property type="entry name" value="MFS_dom"/>
</dbReference>
<dbReference type="PANTHER" id="PTHR43791:SF36">
    <property type="entry name" value="TRANSPORTER, PUTATIVE (AFU_ORTHOLOGUE AFUA_6G08340)-RELATED"/>
    <property type="match status" value="1"/>
</dbReference>
<name>A0A1I4HJP3_9FIRM</name>
<keyword evidence="2" id="KW-0813">Transport</keyword>
<evidence type="ECO:0000256" key="4">
    <source>
        <dbReference type="ARBA" id="ARBA00022989"/>
    </source>
</evidence>
<feature type="transmembrane region" description="Helical" evidence="6">
    <location>
        <begin position="246"/>
        <end position="267"/>
    </location>
</feature>
<evidence type="ECO:0000256" key="6">
    <source>
        <dbReference type="SAM" id="Phobius"/>
    </source>
</evidence>
<dbReference type="FunFam" id="1.20.1250.20:FF:000018">
    <property type="entry name" value="MFS transporter permease"/>
    <property type="match status" value="1"/>
</dbReference>
<proteinExistence type="predicted"/>
<evidence type="ECO:0000256" key="3">
    <source>
        <dbReference type="ARBA" id="ARBA00022692"/>
    </source>
</evidence>
<feature type="transmembrane region" description="Helical" evidence="6">
    <location>
        <begin position="178"/>
        <end position="199"/>
    </location>
</feature>
<dbReference type="GO" id="GO:0022857">
    <property type="term" value="F:transmembrane transporter activity"/>
    <property type="evidence" value="ECO:0007669"/>
    <property type="project" value="InterPro"/>
</dbReference>
<dbReference type="Gene3D" id="1.20.1250.20">
    <property type="entry name" value="MFS general substrate transporter like domains"/>
    <property type="match status" value="2"/>
</dbReference>
<feature type="transmembrane region" description="Helical" evidence="6">
    <location>
        <begin position="279"/>
        <end position="300"/>
    </location>
</feature>